<dbReference type="PANTHER" id="PTHR31303">
    <property type="entry name" value="CTP-DEPENDENT DIACYLGLYCEROL KINASE 1"/>
    <property type="match status" value="1"/>
</dbReference>
<sequence length="271" mass="30993">LTSLIFLIEMSVWITTLLYNAIISKKNPEIMAERDYNKYCVKVTDRWIDDFKSEFGRKFLHLFTTFVILFFWSLGTILENLGILSQFNLDNYGFSHWLIITIGFGFVIMFQVADLTRLNKFYMLPNWAKRWFLSIRPEELNTFVASTPLVLSLIPFIFAPFPILASVALITTGADAAACLIGKKYGSHSLKKNSNKTIEGFITGGVTSFLIVLVVMNIYHVWMPVSFVKILLMAIVSTILFLLVDFFANHISDNILNPILTGFCMWLILLL</sequence>
<reference evidence="2" key="1">
    <citation type="journal article" date="2014" name="Front. Microbiol.">
        <title>High frequency of phylogenetically diverse reductive dehalogenase-homologous genes in deep subseafloor sedimentary metagenomes.</title>
        <authorList>
            <person name="Kawai M."/>
            <person name="Futagami T."/>
            <person name="Toyoda A."/>
            <person name="Takaki Y."/>
            <person name="Nishi S."/>
            <person name="Hori S."/>
            <person name="Arai W."/>
            <person name="Tsubouchi T."/>
            <person name="Morono Y."/>
            <person name="Uchiyama I."/>
            <person name="Ito T."/>
            <person name="Fujiyama A."/>
            <person name="Inagaki F."/>
            <person name="Takami H."/>
        </authorList>
    </citation>
    <scope>NUCLEOTIDE SEQUENCE</scope>
    <source>
        <strain evidence="2">Expedition CK06-06</strain>
    </source>
</reference>
<feature type="transmembrane region" description="Helical" evidence="1">
    <location>
        <begin position="59"/>
        <end position="77"/>
    </location>
</feature>
<dbReference type="PANTHER" id="PTHR31303:SF1">
    <property type="entry name" value="CTP-DEPENDENT DIACYLGLYCEROL KINASE 1"/>
    <property type="match status" value="1"/>
</dbReference>
<keyword evidence="1" id="KW-1133">Transmembrane helix</keyword>
<feature type="non-terminal residue" evidence="2">
    <location>
        <position position="1"/>
    </location>
</feature>
<dbReference type="InterPro" id="IPR037997">
    <property type="entry name" value="Dgk1-like"/>
</dbReference>
<evidence type="ECO:0000256" key="1">
    <source>
        <dbReference type="SAM" id="Phobius"/>
    </source>
</evidence>
<dbReference type="AlphaFoldDB" id="X1G0B5"/>
<proteinExistence type="predicted"/>
<dbReference type="GO" id="GO:0004143">
    <property type="term" value="F:ATP-dependent diacylglycerol kinase activity"/>
    <property type="evidence" value="ECO:0007669"/>
    <property type="project" value="InterPro"/>
</dbReference>
<organism evidence="2">
    <name type="scientific">marine sediment metagenome</name>
    <dbReference type="NCBI Taxonomy" id="412755"/>
    <lineage>
        <taxon>unclassified sequences</taxon>
        <taxon>metagenomes</taxon>
        <taxon>ecological metagenomes</taxon>
    </lineage>
</organism>
<keyword evidence="1" id="KW-0472">Membrane</keyword>
<evidence type="ECO:0008006" key="3">
    <source>
        <dbReference type="Google" id="ProtNLM"/>
    </source>
</evidence>
<feature type="transmembrane region" description="Helical" evidence="1">
    <location>
        <begin position="201"/>
        <end position="222"/>
    </location>
</feature>
<gene>
    <name evidence="2" type="ORF">S03H2_20582</name>
</gene>
<evidence type="ECO:0000313" key="2">
    <source>
        <dbReference type="EMBL" id="GAH38250.1"/>
    </source>
</evidence>
<feature type="transmembrane region" description="Helical" evidence="1">
    <location>
        <begin position="97"/>
        <end position="119"/>
    </location>
</feature>
<keyword evidence="1" id="KW-0812">Transmembrane</keyword>
<protein>
    <recommendedName>
        <fullName evidence="3">Dolichol kinase</fullName>
    </recommendedName>
</protein>
<feature type="transmembrane region" description="Helical" evidence="1">
    <location>
        <begin position="6"/>
        <end position="24"/>
    </location>
</feature>
<dbReference type="EMBL" id="BARU01010863">
    <property type="protein sequence ID" value="GAH38250.1"/>
    <property type="molecule type" value="Genomic_DNA"/>
</dbReference>
<accession>X1G0B5</accession>
<feature type="transmembrane region" description="Helical" evidence="1">
    <location>
        <begin position="228"/>
        <end position="248"/>
    </location>
</feature>
<comment type="caution">
    <text evidence="2">The sequence shown here is derived from an EMBL/GenBank/DDBJ whole genome shotgun (WGS) entry which is preliminary data.</text>
</comment>
<name>X1G0B5_9ZZZZ</name>